<proteinExistence type="predicted"/>
<dbReference type="RefSeq" id="WP_117894219.1">
    <property type="nucleotide sequence ID" value="NZ_CABJCV010000004.1"/>
</dbReference>
<feature type="compositionally biased region" description="Polar residues" evidence="1">
    <location>
        <begin position="115"/>
        <end position="135"/>
    </location>
</feature>
<feature type="compositionally biased region" description="Polar residues" evidence="1">
    <location>
        <begin position="234"/>
        <end position="244"/>
    </location>
</feature>
<comment type="caution">
    <text evidence="2">The sequence shown here is derived from an EMBL/GenBank/DDBJ whole genome shotgun (WGS) entry which is preliminary data.</text>
</comment>
<reference evidence="2 3" key="1">
    <citation type="submission" date="2018-08" db="EMBL/GenBank/DDBJ databases">
        <title>A genome reference for cultivated species of the human gut microbiota.</title>
        <authorList>
            <person name="Zou Y."/>
            <person name="Xue W."/>
            <person name="Luo G."/>
        </authorList>
    </citation>
    <scope>NUCLEOTIDE SEQUENCE [LARGE SCALE GENOMIC DNA]</scope>
    <source>
        <strain evidence="2 3">AF24-29</strain>
    </source>
</reference>
<feature type="compositionally biased region" description="Low complexity" evidence="1">
    <location>
        <begin position="103"/>
        <end position="114"/>
    </location>
</feature>
<sequence>MAGYIKIHRKLLEWEWYGDTNTMRVFLHLLLSANWKNGMFKGVEIPRGNLVTSLSKLSQALSLTERQIRTAIEHLKKSGTIAVTTYSKFSVIEVLNYDLYQDNDSQNDSQNDNQEVSQTTGYRSDNASVKCQSNDSQTTTIEEYKKVRSKEVKKKEEKILLNTCPEPVAIALPLTGGEEHQVTQKQVDQFADLYPAVDIMQELRNMKGWLISNPARRKTKSGINRFINNWLSKAQNQSRGNQPTMPKKQESMNPFLEMLERGEFDE</sequence>
<feature type="region of interest" description="Disordered" evidence="1">
    <location>
        <begin position="103"/>
        <end position="135"/>
    </location>
</feature>
<keyword evidence="3" id="KW-1185">Reference proteome</keyword>
<accession>A0A412G494</accession>
<evidence type="ECO:0008006" key="4">
    <source>
        <dbReference type="Google" id="ProtNLM"/>
    </source>
</evidence>
<protein>
    <recommendedName>
        <fullName evidence="4">DnaD domain protein</fullName>
    </recommendedName>
</protein>
<dbReference type="EMBL" id="QRUP01000004">
    <property type="protein sequence ID" value="RGR75493.1"/>
    <property type="molecule type" value="Genomic_DNA"/>
</dbReference>
<evidence type="ECO:0000313" key="2">
    <source>
        <dbReference type="EMBL" id="RGR75493.1"/>
    </source>
</evidence>
<gene>
    <name evidence="2" type="ORF">DWY25_04460</name>
</gene>
<dbReference type="GeneID" id="83014655"/>
<organism evidence="2 3">
    <name type="scientific">Holdemania filiformis</name>
    <dbReference type="NCBI Taxonomy" id="61171"/>
    <lineage>
        <taxon>Bacteria</taxon>
        <taxon>Bacillati</taxon>
        <taxon>Bacillota</taxon>
        <taxon>Erysipelotrichia</taxon>
        <taxon>Erysipelotrichales</taxon>
        <taxon>Erysipelotrichaceae</taxon>
        <taxon>Holdemania</taxon>
    </lineage>
</organism>
<feature type="region of interest" description="Disordered" evidence="1">
    <location>
        <begin position="234"/>
        <end position="266"/>
    </location>
</feature>
<dbReference type="Proteomes" id="UP000284178">
    <property type="component" value="Unassembled WGS sequence"/>
</dbReference>
<evidence type="ECO:0000313" key="3">
    <source>
        <dbReference type="Proteomes" id="UP000284178"/>
    </source>
</evidence>
<evidence type="ECO:0000256" key="1">
    <source>
        <dbReference type="SAM" id="MobiDB-lite"/>
    </source>
</evidence>
<dbReference type="AlphaFoldDB" id="A0A412G494"/>
<name>A0A412G494_9FIRM</name>